<evidence type="ECO:0000313" key="3">
    <source>
        <dbReference type="Proteomes" id="UP000271241"/>
    </source>
</evidence>
<organism evidence="2 3">
    <name type="scientific">Thamnocephalis sphaerospora</name>
    <dbReference type="NCBI Taxonomy" id="78915"/>
    <lineage>
        <taxon>Eukaryota</taxon>
        <taxon>Fungi</taxon>
        <taxon>Fungi incertae sedis</taxon>
        <taxon>Zoopagomycota</taxon>
        <taxon>Zoopagomycotina</taxon>
        <taxon>Zoopagomycetes</taxon>
        <taxon>Zoopagales</taxon>
        <taxon>Sigmoideomycetaceae</taxon>
        <taxon>Thamnocephalis</taxon>
    </lineage>
</organism>
<keyword evidence="1" id="KW-0732">Signal</keyword>
<feature type="signal peptide" evidence="1">
    <location>
        <begin position="1"/>
        <end position="22"/>
    </location>
</feature>
<gene>
    <name evidence="2" type="ORF">THASP1DRAFT_22593</name>
</gene>
<proteinExistence type="predicted"/>
<evidence type="ECO:0000313" key="2">
    <source>
        <dbReference type="EMBL" id="RKP09578.1"/>
    </source>
</evidence>
<accession>A0A4P9XTR7</accession>
<feature type="chain" id="PRO_5020301682" evidence="1">
    <location>
        <begin position="23"/>
        <end position="125"/>
    </location>
</feature>
<evidence type="ECO:0000256" key="1">
    <source>
        <dbReference type="SAM" id="SignalP"/>
    </source>
</evidence>
<keyword evidence="3" id="KW-1185">Reference proteome</keyword>
<protein>
    <submittedName>
        <fullName evidence="2">Uncharacterized protein</fullName>
    </submittedName>
</protein>
<dbReference type="EMBL" id="KZ992503">
    <property type="protein sequence ID" value="RKP09578.1"/>
    <property type="molecule type" value="Genomic_DNA"/>
</dbReference>
<sequence>MPSYLQLALVVGALALTPAAQTGVLASKVPSSDILVRVAQHGFVGDGDAKRVTMKSYKNFVDQPRKDTCDDGVCIDAHWDNNIGPGWVSYEITPKDHPDRSHGWSTKDDQLSDHCRYIADAHPIA</sequence>
<dbReference type="Proteomes" id="UP000271241">
    <property type="component" value="Unassembled WGS sequence"/>
</dbReference>
<name>A0A4P9XTR7_9FUNG</name>
<reference evidence="3" key="1">
    <citation type="journal article" date="2018" name="Nat. Microbiol.">
        <title>Leveraging single-cell genomics to expand the fungal tree of life.</title>
        <authorList>
            <person name="Ahrendt S.R."/>
            <person name="Quandt C.A."/>
            <person name="Ciobanu D."/>
            <person name="Clum A."/>
            <person name="Salamov A."/>
            <person name="Andreopoulos B."/>
            <person name="Cheng J.F."/>
            <person name="Woyke T."/>
            <person name="Pelin A."/>
            <person name="Henrissat B."/>
            <person name="Reynolds N.K."/>
            <person name="Benny G.L."/>
            <person name="Smith M.E."/>
            <person name="James T.Y."/>
            <person name="Grigoriev I.V."/>
        </authorList>
    </citation>
    <scope>NUCLEOTIDE SEQUENCE [LARGE SCALE GENOMIC DNA]</scope>
    <source>
        <strain evidence="3">RSA 1356</strain>
    </source>
</reference>
<dbReference type="AlphaFoldDB" id="A0A4P9XTR7"/>